<keyword evidence="2" id="KW-1185">Reference proteome</keyword>
<organism evidence="1 2">
    <name type="scientific">Symbiodinium microadriaticum</name>
    <name type="common">Dinoflagellate</name>
    <name type="synonym">Zooxanthella microadriatica</name>
    <dbReference type="NCBI Taxonomy" id="2951"/>
    <lineage>
        <taxon>Eukaryota</taxon>
        <taxon>Sar</taxon>
        <taxon>Alveolata</taxon>
        <taxon>Dinophyceae</taxon>
        <taxon>Suessiales</taxon>
        <taxon>Symbiodiniaceae</taxon>
        <taxon>Symbiodinium</taxon>
    </lineage>
</organism>
<evidence type="ECO:0000313" key="1">
    <source>
        <dbReference type="EMBL" id="OLQ14975.1"/>
    </source>
</evidence>
<dbReference type="Proteomes" id="UP000186817">
    <property type="component" value="Unassembled WGS sequence"/>
</dbReference>
<protein>
    <submittedName>
        <fullName evidence="1">Uncharacterized protein</fullName>
    </submittedName>
</protein>
<evidence type="ECO:0000313" key="2">
    <source>
        <dbReference type="Proteomes" id="UP000186817"/>
    </source>
</evidence>
<accession>A0A1Q9F5K6</accession>
<name>A0A1Q9F5K6_SYMMI</name>
<dbReference type="AlphaFoldDB" id="A0A1Q9F5K6"/>
<sequence>MVEEMATHAKKCEDAESFDSTNLEVSKFQGVNADRTAKIVLSPWQNNTDKRLLISLDEDVPGLALT</sequence>
<reference evidence="1 2" key="1">
    <citation type="submission" date="2016-02" db="EMBL/GenBank/DDBJ databases">
        <title>Genome analysis of coral dinoflagellate symbionts highlights evolutionary adaptations to a symbiotic lifestyle.</title>
        <authorList>
            <person name="Aranda M."/>
            <person name="Li Y."/>
            <person name="Liew Y.J."/>
            <person name="Baumgarten S."/>
            <person name="Simakov O."/>
            <person name="Wilson M."/>
            <person name="Piel J."/>
            <person name="Ashoor H."/>
            <person name="Bougouffa S."/>
            <person name="Bajic V.B."/>
            <person name="Ryu T."/>
            <person name="Ravasi T."/>
            <person name="Bayer T."/>
            <person name="Micklem G."/>
            <person name="Kim H."/>
            <person name="Bhak J."/>
            <person name="Lajeunesse T.C."/>
            <person name="Voolstra C.R."/>
        </authorList>
    </citation>
    <scope>NUCLEOTIDE SEQUENCE [LARGE SCALE GENOMIC DNA]</scope>
    <source>
        <strain evidence="1 2">CCMP2467</strain>
    </source>
</reference>
<gene>
    <name evidence="1" type="ORF">AK812_SmicGene818</name>
</gene>
<comment type="caution">
    <text evidence="1">The sequence shown here is derived from an EMBL/GenBank/DDBJ whole genome shotgun (WGS) entry which is preliminary data.</text>
</comment>
<dbReference type="OrthoDB" id="10445308at2759"/>
<proteinExistence type="predicted"/>
<dbReference type="EMBL" id="LSRX01000008">
    <property type="protein sequence ID" value="OLQ14975.1"/>
    <property type="molecule type" value="Genomic_DNA"/>
</dbReference>